<accession>A0A1B6GK51</accession>
<evidence type="ECO:0000256" key="16">
    <source>
        <dbReference type="SAM" id="MobiDB-lite"/>
    </source>
</evidence>
<dbReference type="InterPro" id="IPR011545">
    <property type="entry name" value="DEAD/DEAH_box_helicase_dom"/>
</dbReference>
<dbReference type="InterPro" id="IPR014001">
    <property type="entry name" value="Helicase_ATP-bd"/>
</dbReference>
<dbReference type="InterPro" id="IPR011709">
    <property type="entry name" value="DEAD-box_helicase_OB_fold"/>
</dbReference>
<keyword evidence="6" id="KW-0378">Hydrolase</keyword>
<dbReference type="Gene3D" id="1.20.120.1080">
    <property type="match status" value="1"/>
</dbReference>
<evidence type="ECO:0000256" key="9">
    <source>
        <dbReference type="ARBA" id="ARBA00022840"/>
    </source>
</evidence>
<feature type="zinc finger region" description="C3H1-type" evidence="15">
    <location>
        <begin position="245"/>
        <end position="272"/>
    </location>
</feature>
<dbReference type="InterPro" id="IPR007502">
    <property type="entry name" value="Helicase-assoc_dom"/>
</dbReference>
<dbReference type="Gene3D" id="3.40.50.300">
    <property type="entry name" value="P-loop containing nucleotide triphosphate hydrolases"/>
    <property type="match status" value="2"/>
</dbReference>
<feature type="domain" description="C3H1-type" evidence="18">
    <location>
        <begin position="245"/>
        <end position="272"/>
    </location>
</feature>
<keyword evidence="3 15" id="KW-0479">Metal-binding</keyword>
<comment type="function">
    <text evidence="12">Probable ATP-binding RNA helicase.</text>
</comment>
<evidence type="ECO:0000256" key="15">
    <source>
        <dbReference type="PROSITE-ProRule" id="PRU00723"/>
    </source>
</evidence>
<organism evidence="21">
    <name type="scientific">Cuerna arida</name>
    <dbReference type="NCBI Taxonomy" id="1464854"/>
    <lineage>
        <taxon>Eukaryota</taxon>
        <taxon>Metazoa</taxon>
        <taxon>Ecdysozoa</taxon>
        <taxon>Arthropoda</taxon>
        <taxon>Hexapoda</taxon>
        <taxon>Insecta</taxon>
        <taxon>Pterygota</taxon>
        <taxon>Neoptera</taxon>
        <taxon>Paraneoptera</taxon>
        <taxon>Hemiptera</taxon>
        <taxon>Auchenorrhyncha</taxon>
        <taxon>Membracoidea</taxon>
        <taxon>Cicadellidae</taxon>
        <taxon>Cicadellinae</taxon>
        <taxon>Proconiini</taxon>
        <taxon>Cuerna</taxon>
    </lineage>
</organism>
<dbReference type="SMART" id="SM00487">
    <property type="entry name" value="DEXDc"/>
    <property type="match status" value="1"/>
</dbReference>
<dbReference type="InterPro" id="IPR009060">
    <property type="entry name" value="UBA-like_sf"/>
</dbReference>
<sequence>MASKKDLMRVPKSERGINAKLKDQEECSLKTAHTSSDYSDASNKSIEMKCKVEMNHLTITEETRKRLLETLKFLSGEDFEAKNSTDYKNKKTNLSNQYWLDRGHLVIQGTTDYSSMKRKVMKPHEKVSLFALSRLERYGFHRVHCAEALKVTKGEVDKALELLISHYMNMVLPCPDTQVPQEVLQERNEELESIKQIYSSMCEERISNVLWVINFDLPYLAENYSARTINGSVKQSTNSKTKSDKPKSKMCQYFFKGGCRFGSKCHYSHEQPVSEPVVTKSAVDEILEKNRTKFELDIRFPPGCCYPREPAWVAFSPQGDNMPSTARLRLTYYLQNLCNRAAENQFPCVYTLVDLFLNNQEEILAVVTERGPSPCLRDPSIPLFKESSSPEGLESDEDSEEITTEKNSDLEKIIKNVMRDDDELKKQFLRKQSSPRYKTMLNSRKELPAYSMMDDILRTLDTSQVIVVSGATGCGKSTQVPQYILDTWLMKKGNGYDQHLEIVCTQPRRLSAIGVAERVAYERLEQVGVSVGYQIRLESKMSSKTRLMFCTTGILLRRLESDPLLTSISHVIVDEVHERSEESDFLLLILKKLLPLRTDLKIILMSATLNANLFREYFGNVPVIEIPGRTFPVDQFFLEDIIEASEYVLEEYSLYCRKINKTTLNMLENLEVELELADIKTGDMISNKKTSDQHLTIKQLFSRYQGYSRGTCKSIYLMDQEKINYELIEHVLLWIVDGDHKYPKKGSILVFLPGMQEIKDMHDLLDKNSTFNARTGKFKLIPLHSSLSSEEQSEVFSKPKPGVRKIILSTNIAETSVTIDDCVFVIDSGRMKEKRFDSNKNMESLETVWVSRANALQRKGRAGRVMPGVCIHLYTSHHYEYQLESQPVPEIKRVPLEQILLRIKMISSFAGVTLQQVLAEILEPPTEDSVSGAITRLFHVGALDKHEELTPLGRHLAALPVDVRIGKLLLYGAMFSCLDSVLTIAASLSQKSPFLSPFDKKDEVNKKKKEFMTANSDHFTILQAYNGWRRAAARSRQGGYVFANENFMSNRTLTTLVGIKAQFLDYLVAIGFVPENCRVRQKRSGEDTILEVTGPELNANGNNYKLLSGLLSAALYPNIVKVLSPEKFYANSIAGAVPKIPKSEELKFKTKSDGYVFLHPSSVNHNVGHFASPYLVFQEKVKTSKIFIRDCTMVPVLPLVMFSGNELTVELVDGTFTVSLEDGWIMFVINDHIVGEILQSMQKELLKL</sequence>
<dbReference type="Pfam" id="PF00270">
    <property type="entry name" value="DEAD"/>
    <property type="match status" value="1"/>
</dbReference>
<dbReference type="PROSITE" id="PS51192">
    <property type="entry name" value="HELICASE_ATP_BIND_1"/>
    <property type="match status" value="1"/>
</dbReference>
<dbReference type="InterPro" id="IPR036855">
    <property type="entry name" value="Znf_CCCH_sf"/>
</dbReference>
<feature type="non-terminal residue" evidence="21">
    <location>
        <position position="1248"/>
    </location>
</feature>
<dbReference type="EC" id="3.6.4.13" evidence="2"/>
<dbReference type="InterPro" id="IPR000571">
    <property type="entry name" value="Znf_CCCH"/>
</dbReference>
<proteinExistence type="inferred from homology"/>
<feature type="region of interest" description="Disordered" evidence="16">
    <location>
        <begin position="1"/>
        <end position="21"/>
    </location>
</feature>
<evidence type="ECO:0000256" key="11">
    <source>
        <dbReference type="ARBA" id="ARBA00047984"/>
    </source>
</evidence>
<evidence type="ECO:0000256" key="4">
    <source>
        <dbReference type="ARBA" id="ARBA00022741"/>
    </source>
</evidence>
<keyword evidence="5 15" id="KW-0863">Zinc-finger</keyword>
<feature type="domain" description="Helicase C-terminal" evidence="20">
    <location>
        <begin position="727"/>
        <end position="907"/>
    </location>
</feature>
<evidence type="ECO:0000256" key="12">
    <source>
        <dbReference type="ARBA" id="ARBA00057709"/>
    </source>
</evidence>
<dbReference type="SUPFAM" id="SSF52540">
    <property type="entry name" value="P-loop containing nucleoside triphosphate hydrolases"/>
    <property type="match status" value="1"/>
</dbReference>
<feature type="domain" description="UBA" evidence="17">
    <location>
        <begin position="122"/>
        <end position="166"/>
    </location>
</feature>
<dbReference type="PANTHER" id="PTHR18934:SF145">
    <property type="entry name" value="ATP-DEPENDENT RNA HELICASE DHX57-RELATED"/>
    <property type="match status" value="1"/>
</dbReference>
<dbReference type="Pfam" id="PF07717">
    <property type="entry name" value="OB_NTP_bind"/>
    <property type="match status" value="1"/>
</dbReference>
<name>A0A1B6GK51_9HEMI</name>
<evidence type="ECO:0000256" key="6">
    <source>
        <dbReference type="ARBA" id="ARBA00022801"/>
    </source>
</evidence>
<evidence type="ECO:0000313" key="21">
    <source>
        <dbReference type="EMBL" id="JAS62770.1"/>
    </source>
</evidence>
<dbReference type="InterPro" id="IPR015940">
    <property type="entry name" value="UBA"/>
</dbReference>
<evidence type="ECO:0000256" key="2">
    <source>
        <dbReference type="ARBA" id="ARBA00012552"/>
    </source>
</evidence>
<feature type="domain" description="Helicase ATP-binding" evidence="19">
    <location>
        <begin position="457"/>
        <end position="627"/>
    </location>
</feature>
<dbReference type="Pfam" id="PF05773">
    <property type="entry name" value="RWD"/>
    <property type="match status" value="1"/>
</dbReference>
<evidence type="ECO:0000256" key="3">
    <source>
        <dbReference type="ARBA" id="ARBA00022723"/>
    </source>
</evidence>
<evidence type="ECO:0000256" key="5">
    <source>
        <dbReference type="ARBA" id="ARBA00022771"/>
    </source>
</evidence>
<keyword evidence="4" id="KW-0547">Nucleotide-binding</keyword>
<evidence type="ECO:0000256" key="1">
    <source>
        <dbReference type="ARBA" id="ARBA00008792"/>
    </source>
</evidence>
<dbReference type="InterPro" id="IPR001650">
    <property type="entry name" value="Helicase_C-like"/>
</dbReference>
<dbReference type="FunFam" id="3.40.50.300:FF:000284">
    <property type="entry name" value="probable ATP-dependent RNA helicase YTHDC2"/>
    <property type="match status" value="1"/>
</dbReference>
<comment type="catalytic activity">
    <reaction evidence="11">
        <text>ATP + H2O = ADP + phosphate + H(+)</text>
        <dbReference type="Rhea" id="RHEA:13065"/>
        <dbReference type="ChEBI" id="CHEBI:15377"/>
        <dbReference type="ChEBI" id="CHEBI:15378"/>
        <dbReference type="ChEBI" id="CHEBI:30616"/>
        <dbReference type="ChEBI" id="CHEBI:43474"/>
        <dbReference type="ChEBI" id="CHEBI:456216"/>
        <dbReference type="EC" id="3.6.4.13"/>
    </reaction>
</comment>
<dbReference type="PROSITE" id="PS50030">
    <property type="entry name" value="UBA"/>
    <property type="match status" value="1"/>
</dbReference>
<dbReference type="Pfam" id="PF04408">
    <property type="entry name" value="WHD_HA2"/>
    <property type="match status" value="1"/>
</dbReference>
<dbReference type="CDD" id="cd18791">
    <property type="entry name" value="SF2_C_RHA"/>
    <property type="match status" value="1"/>
</dbReference>
<comment type="similarity">
    <text evidence="1">Belongs to the DEAD box helicase family. DEAH subfamily.</text>
</comment>
<dbReference type="FunFam" id="1.20.120.1080:FF:000002">
    <property type="entry name" value="Putative ATP-dependent RNA helicase DHX36"/>
    <property type="match status" value="1"/>
</dbReference>
<keyword evidence="8 15" id="KW-0862">Zinc</keyword>
<feature type="region of interest" description="Disordered" evidence="16">
    <location>
        <begin position="377"/>
        <end position="402"/>
    </location>
</feature>
<dbReference type="GO" id="GO:0005524">
    <property type="term" value="F:ATP binding"/>
    <property type="evidence" value="ECO:0007669"/>
    <property type="project" value="UniProtKB-KW"/>
</dbReference>
<dbReference type="PROSITE" id="PS50103">
    <property type="entry name" value="ZF_C3H1"/>
    <property type="match status" value="1"/>
</dbReference>
<protein>
    <recommendedName>
        <fullName evidence="13">Putative ATP-dependent RNA helicase DHX57</fullName>
        <ecNumber evidence="2">3.6.4.13</ecNumber>
    </recommendedName>
    <alternativeName>
        <fullName evidence="14">DEAH box protein 57</fullName>
    </alternativeName>
</protein>
<dbReference type="PROSITE" id="PS00690">
    <property type="entry name" value="DEAH_ATP_HELICASE"/>
    <property type="match status" value="1"/>
</dbReference>
<keyword evidence="10" id="KW-0175">Coiled coil</keyword>
<dbReference type="GO" id="GO:0008270">
    <property type="term" value="F:zinc ion binding"/>
    <property type="evidence" value="ECO:0007669"/>
    <property type="project" value="UniProtKB-KW"/>
</dbReference>
<dbReference type="Pfam" id="PF21010">
    <property type="entry name" value="HA2_C"/>
    <property type="match status" value="1"/>
</dbReference>
<dbReference type="SMART" id="SM00847">
    <property type="entry name" value="HA2"/>
    <property type="match status" value="1"/>
</dbReference>
<dbReference type="InterPro" id="IPR048333">
    <property type="entry name" value="HA2_WH"/>
</dbReference>
<evidence type="ECO:0000259" key="19">
    <source>
        <dbReference type="PROSITE" id="PS51192"/>
    </source>
</evidence>
<dbReference type="Gene3D" id="4.10.1000.10">
    <property type="entry name" value="Zinc finger, CCCH-type"/>
    <property type="match status" value="1"/>
</dbReference>
<dbReference type="PANTHER" id="PTHR18934">
    <property type="entry name" value="ATP-DEPENDENT RNA HELICASE"/>
    <property type="match status" value="1"/>
</dbReference>
<keyword evidence="9" id="KW-0067">ATP-binding</keyword>
<evidence type="ECO:0000259" key="20">
    <source>
        <dbReference type="PROSITE" id="PS51194"/>
    </source>
</evidence>
<evidence type="ECO:0000256" key="8">
    <source>
        <dbReference type="ARBA" id="ARBA00022833"/>
    </source>
</evidence>
<keyword evidence="7" id="KW-0347">Helicase</keyword>
<dbReference type="InterPro" id="IPR027417">
    <property type="entry name" value="P-loop_NTPase"/>
</dbReference>
<dbReference type="GO" id="GO:0016787">
    <property type="term" value="F:hydrolase activity"/>
    <property type="evidence" value="ECO:0007669"/>
    <property type="project" value="UniProtKB-KW"/>
</dbReference>
<evidence type="ECO:0000256" key="14">
    <source>
        <dbReference type="ARBA" id="ARBA00083389"/>
    </source>
</evidence>
<dbReference type="AlphaFoldDB" id="A0A1B6GK51"/>
<dbReference type="GO" id="GO:0003723">
    <property type="term" value="F:RNA binding"/>
    <property type="evidence" value="ECO:0007669"/>
    <property type="project" value="TreeGrafter"/>
</dbReference>
<evidence type="ECO:0000256" key="13">
    <source>
        <dbReference type="ARBA" id="ARBA00071682"/>
    </source>
</evidence>
<feature type="compositionally biased region" description="Acidic residues" evidence="16">
    <location>
        <begin position="393"/>
        <end position="402"/>
    </location>
</feature>
<gene>
    <name evidence="21" type="ORF">g.13300</name>
</gene>
<dbReference type="PROSITE" id="PS51194">
    <property type="entry name" value="HELICASE_CTER"/>
    <property type="match status" value="1"/>
</dbReference>
<dbReference type="Pfam" id="PF00271">
    <property type="entry name" value="Helicase_C"/>
    <property type="match status" value="1"/>
</dbReference>
<dbReference type="FunFam" id="3.40.50.300:FF:000325">
    <property type="entry name" value="ATP-dependent RNA helicase DHX29"/>
    <property type="match status" value="1"/>
</dbReference>
<evidence type="ECO:0000259" key="17">
    <source>
        <dbReference type="PROSITE" id="PS50030"/>
    </source>
</evidence>
<evidence type="ECO:0000259" key="18">
    <source>
        <dbReference type="PROSITE" id="PS50103"/>
    </source>
</evidence>
<dbReference type="GO" id="GO:0003724">
    <property type="term" value="F:RNA helicase activity"/>
    <property type="evidence" value="ECO:0007669"/>
    <property type="project" value="UniProtKB-EC"/>
</dbReference>
<evidence type="ECO:0000256" key="10">
    <source>
        <dbReference type="ARBA" id="ARBA00023054"/>
    </source>
</evidence>
<dbReference type="EMBL" id="GECZ01006999">
    <property type="protein sequence ID" value="JAS62770.1"/>
    <property type="molecule type" value="Transcribed_RNA"/>
</dbReference>
<dbReference type="SUPFAM" id="SSF90229">
    <property type="entry name" value="CCCH zinc finger"/>
    <property type="match status" value="1"/>
</dbReference>
<reference evidence="21" key="1">
    <citation type="submission" date="2015-11" db="EMBL/GenBank/DDBJ databases">
        <title>De novo transcriptome assembly of four potential Pierce s Disease insect vectors from Arizona vineyards.</title>
        <authorList>
            <person name="Tassone E.E."/>
        </authorList>
    </citation>
    <scope>NUCLEOTIDE SEQUENCE</scope>
</reference>
<evidence type="ECO:0000256" key="7">
    <source>
        <dbReference type="ARBA" id="ARBA00022806"/>
    </source>
</evidence>
<dbReference type="InterPro" id="IPR006575">
    <property type="entry name" value="RWD_dom"/>
</dbReference>
<dbReference type="SUPFAM" id="SSF46934">
    <property type="entry name" value="UBA-like"/>
    <property type="match status" value="1"/>
</dbReference>
<dbReference type="SMART" id="SM00490">
    <property type="entry name" value="HELICc"/>
    <property type="match status" value="1"/>
</dbReference>
<dbReference type="InterPro" id="IPR002464">
    <property type="entry name" value="DNA/RNA_helicase_DEAH_CS"/>
</dbReference>